<evidence type="ECO:0000313" key="1">
    <source>
        <dbReference type="EMBL" id="KAH3697665.1"/>
    </source>
</evidence>
<dbReference type="AlphaFoldDB" id="A0A9D3YFP2"/>
<proteinExistence type="predicted"/>
<organism evidence="1 2">
    <name type="scientific">Dreissena polymorpha</name>
    <name type="common">Zebra mussel</name>
    <name type="synonym">Mytilus polymorpha</name>
    <dbReference type="NCBI Taxonomy" id="45954"/>
    <lineage>
        <taxon>Eukaryota</taxon>
        <taxon>Metazoa</taxon>
        <taxon>Spiralia</taxon>
        <taxon>Lophotrochozoa</taxon>
        <taxon>Mollusca</taxon>
        <taxon>Bivalvia</taxon>
        <taxon>Autobranchia</taxon>
        <taxon>Heteroconchia</taxon>
        <taxon>Euheterodonta</taxon>
        <taxon>Imparidentia</taxon>
        <taxon>Neoheterodontei</taxon>
        <taxon>Myida</taxon>
        <taxon>Dreissenoidea</taxon>
        <taxon>Dreissenidae</taxon>
        <taxon>Dreissena</taxon>
    </lineage>
</organism>
<dbReference type="EMBL" id="JAIWYP010000016">
    <property type="protein sequence ID" value="KAH3697665.1"/>
    <property type="molecule type" value="Genomic_DNA"/>
</dbReference>
<reference evidence="1" key="2">
    <citation type="submission" date="2020-11" db="EMBL/GenBank/DDBJ databases">
        <authorList>
            <person name="McCartney M.A."/>
            <person name="Auch B."/>
            <person name="Kono T."/>
            <person name="Mallez S."/>
            <person name="Becker A."/>
            <person name="Gohl D.M."/>
            <person name="Silverstein K.A.T."/>
            <person name="Koren S."/>
            <person name="Bechman K.B."/>
            <person name="Herman A."/>
            <person name="Abrahante J.E."/>
            <person name="Garbe J."/>
        </authorList>
    </citation>
    <scope>NUCLEOTIDE SEQUENCE</scope>
    <source>
        <strain evidence="1">Duluth1</strain>
        <tissue evidence="1">Whole animal</tissue>
    </source>
</reference>
<dbReference type="Proteomes" id="UP000828390">
    <property type="component" value="Unassembled WGS sequence"/>
</dbReference>
<reference evidence="1" key="1">
    <citation type="journal article" date="2019" name="bioRxiv">
        <title>The Genome of the Zebra Mussel, Dreissena polymorpha: A Resource for Invasive Species Research.</title>
        <authorList>
            <person name="McCartney M.A."/>
            <person name="Auch B."/>
            <person name="Kono T."/>
            <person name="Mallez S."/>
            <person name="Zhang Y."/>
            <person name="Obille A."/>
            <person name="Becker A."/>
            <person name="Abrahante J.E."/>
            <person name="Garbe J."/>
            <person name="Badalamenti J.P."/>
            <person name="Herman A."/>
            <person name="Mangelson H."/>
            <person name="Liachko I."/>
            <person name="Sullivan S."/>
            <person name="Sone E.D."/>
            <person name="Koren S."/>
            <person name="Silverstein K.A.T."/>
            <person name="Beckman K.B."/>
            <person name="Gohl D.M."/>
        </authorList>
    </citation>
    <scope>NUCLEOTIDE SEQUENCE</scope>
    <source>
        <strain evidence="1">Duluth1</strain>
        <tissue evidence="1">Whole animal</tissue>
    </source>
</reference>
<comment type="caution">
    <text evidence="1">The sequence shown here is derived from an EMBL/GenBank/DDBJ whole genome shotgun (WGS) entry which is preliminary data.</text>
</comment>
<accession>A0A9D3YFP2</accession>
<gene>
    <name evidence="1" type="ORF">DPMN_085170</name>
</gene>
<keyword evidence="2" id="KW-1185">Reference proteome</keyword>
<name>A0A9D3YFP2_DREPO</name>
<sequence length="83" mass="8858">MHYAQFYQNKTHIVYINYGCCCSVSAAGSPTFPSPTATTIITSLINSTNNIIVNNNSNSTATATTTATTTTTTTKCKRMPLDA</sequence>
<evidence type="ECO:0000313" key="2">
    <source>
        <dbReference type="Proteomes" id="UP000828390"/>
    </source>
</evidence>
<protein>
    <submittedName>
        <fullName evidence="1">Uncharacterized protein</fullName>
    </submittedName>
</protein>